<sequence length="67" mass="7481">MHVEEATPLIGEPEPLWCPHCQASTLWSATIYAFTSQGSHIIGGWAVCEGCGWSPYGWQQRWVTCQT</sequence>
<protein>
    <submittedName>
        <fullName evidence="1">Uncharacterized protein</fullName>
    </submittedName>
</protein>
<gene>
    <name evidence="1" type="ORF">F4561_006579</name>
</gene>
<reference evidence="1 2" key="1">
    <citation type="submission" date="2020-08" db="EMBL/GenBank/DDBJ databases">
        <title>Sequencing the genomes of 1000 actinobacteria strains.</title>
        <authorList>
            <person name="Klenk H.-P."/>
        </authorList>
    </citation>
    <scope>NUCLEOTIDE SEQUENCE [LARGE SCALE GENOMIC DNA]</scope>
    <source>
        <strain evidence="1 2">DSM 102030</strain>
    </source>
</reference>
<organism evidence="1 2">
    <name type="scientific">Lipingzhangella halophila</name>
    <dbReference type="NCBI Taxonomy" id="1783352"/>
    <lineage>
        <taxon>Bacteria</taxon>
        <taxon>Bacillati</taxon>
        <taxon>Actinomycetota</taxon>
        <taxon>Actinomycetes</taxon>
        <taxon>Streptosporangiales</taxon>
        <taxon>Nocardiopsidaceae</taxon>
        <taxon>Lipingzhangella</taxon>
    </lineage>
</organism>
<proteinExistence type="predicted"/>
<dbReference type="AlphaFoldDB" id="A0A7W7W789"/>
<dbReference type="EMBL" id="JACHJT010000003">
    <property type="protein sequence ID" value="MBB4935670.1"/>
    <property type="molecule type" value="Genomic_DNA"/>
</dbReference>
<dbReference type="RefSeq" id="WP_184585439.1">
    <property type="nucleotide sequence ID" value="NZ_JACHJT010000003.1"/>
</dbReference>
<comment type="caution">
    <text evidence="1">The sequence shown here is derived from an EMBL/GenBank/DDBJ whole genome shotgun (WGS) entry which is preliminary data.</text>
</comment>
<dbReference type="Proteomes" id="UP000523007">
    <property type="component" value="Unassembled WGS sequence"/>
</dbReference>
<evidence type="ECO:0000313" key="1">
    <source>
        <dbReference type="EMBL" id="MBB4935670.1"/>
    </source>
</evidence>
<keyword evidence="2" id="KW-1185">Reference proteome</keyword>
<accession>A0A7W7W789</accession>
<evidence type="ECO:0000313" key="2">
    <source>
        <dbReference type="Proteomes" id="UP000523007"/>
    </source>
</evidence>
<name>A0A7W7W789_9ACTN</name>